<comment type="caution">
    <text evidence="1">The sequence shown here is derived from an EMBL/GenBank/DDBJ whole genome shotgun (WGS) entry which is preliminary data.</text>
</comment>
<keyword evidence="2" id="KW-1185">Reference proteome</keyword>
<proteinExistence type="predicted"/>
<dbReference type="EMBL" id="JAIWYP010000003">
    <property type="protein sequence ID" value="KAH3855373.1"/>
    <property type="molecule type" value="Genomic_DNA"/>
</dbReference>
<name>A0A9D4R5U8_DREPO</name>
<accession>A0A9D4R5U8</accession>
<sequence>MLITANIVPTITGTTGRMPLEIYRKDLFKSLTKHLDLADQIPSEAESGTIDLLIGNDFYLDIIQSERIQIEDGIYLLSSKLGWIVT</sequence>
<dbReference type="AlphaFoldDB" id="A0A9D4R5U8"/>
<reference evidence="1" key="2">
    <citation type="submission" date="2020-11" db="EMBL/GenBank/DDBJ databases">
        <authorList>
            <person name="McCartney M.A."/>
            <person name="Auch B."/>
            <person name="Kono T."/>
            <person name="Mallez S."/>
            <person name="Becker A."/>
            <person name="Gohl D.M."/>
            <person name="Silverstein K.A.T."/>
            <person name="Koren S."/>
            <person name="Bechman K.B."/>
            <person name="Herman A."/>
            <person name="Abrahante J.E."/>
            <person name="Garbe J."/>
        </authorList>
    </citation>
    <scope>NUCLEOTIDE SEQUENCE</scope>
    <source>
        <strain evidence="1">Duluth1</strain>
        <tissue evidence="1">Whole animal</tissue>
    </source>
</reference>
<evidence type="ECO:0008006" key="3">
    <source>
        <dbReference type="Google" id="ProtNLM"/>
    </source>
</evidence>
<reference evidence="1" key="1">
    <citation type="journal article" date="2019" name="bioRxiv">
        <title>The Genome of the Zebra Mussel, Dreissena polymorpha: A Resource for Invasive Species Research.</title>
        <authorList>
            <person name="McCartney M.A."/>
            <person name="Auch B."/>
            <person name="Kono T."/>
            <person name="Mallez S."/>
            <person name="Zhang Y."/>
            <person name="Obille A."/>
            <person name="Becker A."/>
            <person name="Abrahante J.E."/>
            <person name="Garbe J."/>
            <person name="Badalamenti J.P."/>
            <person name="Herman A."/>
            <person name="Mangelson H."/>
            <person name="Liachko I."/>
            <person name="Sullivan S."/>
            <person name="Sone E.D."/>
            <person name="Koren S."/>
            <person name="Silverstein K.A.T."/>
            <person name="Beckman K.B."/>
            <person name="Gohl D.M."/>
        </authorList>
    </citation>
    <scope>NUCLEOTIDE SEQUENCE</scope>
    <source>
        <strain evidence="1">Duluth1</strain>
        <tissue evidence="1">Whole animal</tissue>
    </source>
</reference>
<dbReference type="Proteomes" id="UP000828390">
    <property type="component" value="Unassembled WGS sequence"/>
</dbReference>
<protein>
    <recommendedName>
        <fullName evidence="3">Peptidase aspartic putative domain-containing protein</fullName>
    </recommendedName>
</protein>
<gene>
    <name evidence="1" type="ORF">DPMN_097940</name>
</gene>
<evidence type="ECO:0000313" key="2">
    <source>
        <dbReference type="Proteomes" id="UP000828390"/>
    </source>
</evidence>
<organism evidence="1 2">
    <name type="scientific">Dreissena polymorpha</name>
    <name type="common">Zebra mussel</name>
    <name type="synonym">Mytilus polymorpha</name>
    <dbReference type="NCBI Taxonomy" id="45954"/>
    <lineage>
        <taxon>Eukaryota</taxon>
        <taxon>Metazoa</taxon>
        <taxon>Spiralia</taxon>
        <taxon>Lophotrochozoa</taxon>
        <taxon>Mollusca</taxon>
        <taxon>Bivalvia</taxon>
        <taxon>Autobranchia</taxon>
        <taxon>Heteroconchia</taxon>
        <taxon>Euheterodonta</taxon>
        <taxon>Imparidentia</taxon>
        <taxon>Neoheterodontei</taxon>
        <taxon>Myida</taxon>
        <taxon>Dreissenoidea</taxon>
        <taxon>Dreissenidae</taxon>
        <taxon>Dreissena</taxon>
    </lineage>
</organism>
<evidence type="ECO:0000313" key="1">
    <source>
        <dbReference type="EMBL" id="KAH3855373.1"/>
    </source>
</evidence>